<gene>
    <name evidence="1" type="ORF">LCGC14_2149940</name>
</gene>
<evidence type="ECO:0000313" key="1">
    <source>
        <dbReference type="EMBL" id="KKL65943.1"/>
    </source>
</evidence>
<organism evidence="1">
    <name type="scientific">marine sediment metagenome</name>
    <dbReference type="NCBI Taxonomy" id="412755"/>
    <lineage>
        <taxon>unclassified sequences</taxon>
        <taxon>metagenomes</taxon>
        <taxon>ecological metagenomes</taxon>
    </lineage>
</organism>
<reference evidence="1" key="1">
    <citation type="journal article" date="2015" name="Nature">
        <title>Complex archaea that bridge the gap between prokaryotes and eukaryotes.</title>
        <authorList>
            <person name="Spang A."/>
            <person name="Saw J.H."/>
            <person name="Jorgensen S.L."/>
            <person name="Zaremba-Niedzwiedzka K."/>
            <person name="Martijn J."/>
            <person name="Lind A.E."/>
            <person name="van Eijk R."/>
            <person name="Schleper C."/>
            <person name="Guy L."/>
            <person name="Ettema T.J."/>
        </authorList>
    </citation>
    <scope>NUCLEOTIDE SEQUENCE</scope>
</reference>
<sequence>MSTSYYKLKEPFTSIRLTEIHHDHLTLWEDGENVGTLLLSKGTGKKVSIFFADADIPFAPVYTAYGGDGVGMVVTVPSSVPEDEILISEHGDITTLAKLRKETK</sequence>
<name>A0A0F9DVP1_9ZZZZ</name>
<accession>A0A0F9DVP1</accession>
<dbReference type="AlphaFoldDB" id="A0A0F9DVP1"/>
<comment type="caution">
    <text evidence="1">The sequence shown here is derived from an EMBL/GenBank/DDBJ whole genome shotgun (WGS) entry which is preliminary data.</text>
</comment>
<dbReference type="EMBL" id="LAZR01027368">
    <property type="protein sequence ID" value="KKL65943.1"/>
    <property type="molecule type" value="Genomic_DNA"/>
</dbReference>
<protein>
    <submittedName>
        <fullName evidence="1">Uncharacterized protein</fullName>
    </submittedName>
</protein>
<proteinExistence type="predicted"/>